<proteinExistence type="predicted"/>
<dbReference type="Proteomes" id="UP000504638">
    <property type="component" value="Unplaced"/>
</dbReference>
<dbReference type="AlphaFoldDB" id="A0A6G1GHB5"/>
<evidence type="ECO:0000313" key="1">
    <source>
        <dbReference type="EMBL" id="KAF1817443.1"/>
    </source>
</evidence>
<keyword evidence="2" id="KW-1185">Reference proteome</keyword>
<name>A0A6G1GHB5_9PEZI</name>
<reference evidence="3" key="3">
    <citation type="submission" date="2025-04" db="UniProtKB">
        <authorList>
            <consortium name="RefSeq"/>
        </authorList>
    </citation>
    <scope>IDENTIFICATION</scope>
    <source>
        <strain evidence="3">CBS 781.70</strain>
    </source>
</reference>
<dbReference type="RefSeq" id="XP_033539074.1">
    <property type="nucleotide sequence ID" value="XM_033674274.1"/>
</dbReference>
<evidence type="ECO:0000313" key="3">
    <source>
        <dbReference type="RefSeq" id="XP_033539074.1"/>
    </source>
</evidence>
<dbReference type="EMBL" id="ML975149">
    <property type="protein sequence ID" value="KAF1817443.1"/>
    <property type="molecule type" value="Genomic_DNA"/>
</dbReference>
<dbReference type="GeneID" id="54414844"/>
<protein>
    <submittedName>
        <fullName evidence="1 3">Uncharacterized protein</fullName>
    </submittedName>
</protein>
<evidence type="ECO:0000313" key="2">
    <source>
        <dbReference type="Proteomes" id="UP000504638"/>
    </source>
</evidence>
<reference evidence="1 3" key="1">
    <citation type="submission" date="2020-01" db="EMBL/GenBank/DDBJ databases">
        <authorList>
            <consortium name="DOE Joint Genome Institute"/>
            <person name="Haridas S."/>
            <person name="Albert R."/>
            <person name="Binder M."/>
            <person name="Bloem J."/>
            <person name="Labutti K."/>
            <person name="Salamov A."/>
            <person name="Andreopoulos B."/>
            <person name="Baker S.E."/>
            <person name="Barry K."/>
            <person name="Bills G."/>
            <person name="Bluhm B.H."/>
            <person name="Cannon C."/>
            <person name="Castanera R."/>
            <person name="Culley D.E."/>
            <person name="Daum C."/>
            <person name="Ezra D."/>
            <person name="Gonzalez J.B."/>
            <person name="Henrissat B."/>
            <person name="Kuo A."/>
            <person name="Liang C."/>
            <person name="Lipzen A."/>
            <person name="Lutzoni F."/>
            <person name="Magnuson J."/>
            <person name="Mondo S."/>
            <person name="Nolan M."/>
            <person name="Ohm R."/>
            <person name="Pangilinan J."/>
            <person name="Park H.-J."/>
            <person name="Ramirez L."/>
            <person name="Alfaro M."/>
            <person name="Sun H."/>
            <person name="Tritt A."/>
            <person name="Yoshinaga Y."/>
            <person name="Zwiers L.-H."/>
            <person name="Turgeon B.G."/>
            <person name="Goodwin S.B."/>
            <person name="Spatafora J.W."/>
            <person name="Crous P.W."/>
            <person name="Grigoriev I.V."/>
        </authorList>
    </citation>
    <scope>NUCLEOTIDE SEQUENCE</scope>
    <source>
        <strain evidence="1 3">CBS 781.70</strain>
    </source>
</reference>
<reference evidence="3" key="2">
    <citation type="submission" date="2020-04" db="EMBL/GenBank/DDBJ databases">
        <authorList>
            <consortium name="NCBI Genome Project"/>
        </authorList>
    </citation>
    <scope>NUCLEOTIDE SEQUENCE</scope>
    <source>
        <strain evidence="3">CBS 781.70</strain>
    </source>
</reference>
<gene>
    <name evidence="1 3" type="ORF">P152DRAFT_19307</name>
</gene>
<accession>A0A6G1GHB5</accession>
<organism evidence="1">
    <name type="scientific">Eremomyces bilateralis CBS 781.70</name>
    <dbReference type="NCBI Taxonomy" id="1392243"/>
    <lineage>
        <taxon>Eukaryota</taxon>
        <taxon>Fungi</taxon>
        <taxon>Dikarya</taxon>
        <taxon>Ascomycota</taxon>
        <taxon>Pezizomycotina</taxon>
        <taxon>Dothideomycetes</taxon>
        <taxon>Dothideomycetes incertae sedis</taxon>
        <taxon>Eremomycetales</taxon>
        <taxon>Eremomycetaceae</taxon>
        <taxon>Eremomyces</taxon>
    </lineage>
</organism>
<sequence>MVSMFRLESLSLSLSILLLFGIRSRRSWSRRTSMTATSPACQGDFSRGVSENRLIHDATRIHANRSCISLFQ</sequence>